<protein>
    <recommendedName>
        <fullName evidence="2">dTDP-4-dehydrorhamnose reductase</fullName>
        <ecNumber evidence="2">1.1.1.133</ecNumber>
    </recommendedName>
</protein>
<keyword evidence="5" id="KW-1185">Reference proteome</keyword>
<dbReference type="RefSeq" id="WP_320326148.1">
    <property type="nucleotide sequence ID" value="NZ_JALBUS010000013.1"/>
</dbReference>
<sequence length="284" mass="31675">MINQTSIWITGAEGRLGQALCKEYANNTDFRLVTSDTDVPVENLDEILRFINVARPEVIINCAGLTDDATCEANPDQAYTVNALGARNLAIAARRLDAKLIQISTDDVFGGQGSHALNEFDVPTPTTIYGKSKFAGEKLVESLIDKHVIVRSSWNYGLATKDFVDKVIEHAQANEEIVLPLEEFSTPTSANALAGFVEKLVQSDEYGIFHASCEGGCSRADWAREILRTCGYADIAVHTQAKEPRKPRFTLLDNMMMRITHIYQMPEWKTELHRYLKENGYGKE</sequence>
<evidence type="ECO:0000259" key="3">
    <source>
        <dbReference type="Pfam" id="PF04321"/>
    </source>
</evidence>
<dbReference type="InterPro" id="IPR005913">
    <property type="entry name" value="dTDP_dehydrorham_reduct"/>
</dbReference>
<evidence type="ECO:0000313" key="5">
    <source>
        <dbReference type="Proteomes" id="UP001285244"/>
    </source>
</evidence>
<dbReference type="SUPFAM" id="SSF51735">
    <property type="entry name" value="NAD(P)-binding Rossmann-fold domains"/>
    <property type="match status" value="1"/>
</dbReference>
<organism evidence="4 5">
    <name type="scientific">Absicoccus intestinalis</name>
    <dbReference type="NCBI Taxonomy" id="2926319"/>
    <lineage>
        <taxon>Bacteria</taxon>
        <taxon>Bacillati</taxon>
        <taxon>Bacillota</taxon>
        <taxon>Erysipelotrichia</taxon>
        <taxon>Erysipelotrichales</taxon>
        <taxon>Erysipelotrichaceae</taxon>
        <taxon>Absicoccus</taxon>
    </lineage>
</organism>
<comment type="function">
    <text evidence="2">Catalyzes the reduction of dTDP-6-deoxy-L-lyxo-4-hexulose to yield dTDP-L-rhamnose.</text>
</comment>
<keyword evidence="2" id="KW-0521">NADP</keyword>
<feature type="domain" description="RmlD-like substrate binding" evidence="3">
    <location>
        <begin position="7"/>
        <end position="278"/>
    </location>
</feature>
<dbReference type="Gene3D" id="3.90.25.10">
    <property type="entry name" value="UDP-galactose 4-epimerase, domain 1"/>
    <property type="match status" value="1"/>
</dbReference>
<proteinExistence type="inferred from homology"/>
<dbReference type="EC" id="1.1.1.133" evidence="2"/>
<dbReference type="InterPro" id="IPR036291">
    <property type="entry name" value="NAD(P)-bd_dom_sf"/>
</dbReference>
<dbReference type="CDD" id="cd05254">
    <property type="entry name" value="dTDP_HR_like_SDR_e"/>
    <property type="match status" value="1"/>
</dbReference>
<dbReference type="InterPro" id="IPR029903">
    <property type="entry name" value="RmlD-like-bd"/>
</dbReference>
<dbReference type="PANTHER" id="PTHR10491:SF4">
    <property type="entry name" value="METHIONINE ADENOSYLTRANSFERASE 2 SUBUNIT BETA"/>
    <property type="match status" value="1"/>
</dbReference>
<comment type="pathway">
    <text evidence="2">Carbohydrate biosynthesis; dTDP-L-rhamnose biosynthesis.</text>
</comment>
<evidence type="ECO:0000313" key="4">
    <source>
        <dbReference type="EMBL" id="MDX8417879.1"/>
    </source>
</evidence>
<gene>
    <name evidence="4" type="ORF">MOZ64_08535</name>
</gene>
<comment type="similarity">
    <text evidence="1 2">Belongs to the dTDP-4-dehydrorhamnose reductase family.</text>
</comment>
<dbReference type="PANTHER" id="PTHR10491">
    <property type="entry name" value="DTDP-4-DEHYDRORHAMNOSE REDUCTASE"/>
    <property type="match status" value="1"/>
</dbReference>
<name>A0ABU4WNM6_9FIRM</name>
<reference evidence="4 5" key="1">
    <citation type="submission" date="2022-03" db="EMBL/GenBank/DDBJ databases">
        <title>Novel taxa within the pig intestine.</title>
        <authorList>
            <person name="Wylensek D."/>
            <person name="Bishof K."/>
            <person name="Afrizal A."/>
            <person name="Clavel T."/>
        </authorList>
    </citation>
    <scope>NUCLEOTIDE SEQUENCE [LARGE SCALE GENOMIC DNA]</scope>
    <source>
        <strain evidence="4 5">Cla-KB-P134</strain>
    </source>
</reference>
<comment type="caution">
    <text evidence="4">The sequence shown here is derived from an EMBL/GenBank/DDBJ whole genome shotgun (WGS) entry which is preliminary data.</text>
</comment>
<dbReference type="EMBL" id="JALBUS010000013">
    <property type="protein sequence ID" value="MDX8417879.1"/>
    <property type="molecule type" value="Genomic_DNA"/>
</dbReference>
<dbReference type="Gene3D" id="3.40.50.720">
    <property type="entry name" value="NAD(P)-binding Rossmann-like Domain"/>
    <property type="match status" value="1"/>
</dbReference>
<evidence type="ECO:0000256" key="2">
    <source>
        <dbReference type="RuleBase" id="RU364082"/>
    </source>
</evidence>
<dbReference type="Pfam" id="PF04321">
    <property type="entry name" value="RmlD_sub_bind"/>
    <property type="match status" value="1"/>
</dbReference>
<dbReference type="Proteomes" id="UP001285244">
    <property type="component" value="Unassembled WGS sequence"/>
</dbReference>
<keyword evidence="2" id="KW-0560">Oxidoreductase</keyword>
<evidence type="ECO:0000256" key="1">
    <source>
        <dbReference type="ARBA" id="ARBA00010944"/>
    </source>
</evidence>
<accession>A0ABU4WNM6</accession>